<dbReference type="AlphaFoldDB" id="A0AAW9IF69"/>
<accession>A0AAW9IF69</accession>
<sequence>SYIKGMYERVGFKQVSDEYDEAGISHIKMKFGI</sequence>
<dbReference type="Gene3D" id="3.40.630.30">
    <property type="match status" value="1"/>
</dbReference>
<gene>
    <name evidence="2" type="ORF">GNF79_14455</name>
</gene>
<dbReference type="InterPro" id="IPR016181">
    <property type="entry name" value="Acyl_CoA_acyltransferase"/>
</dbReference>
<dbReference type="EMBL" id="WNVC01000152">
    <property type="protein sequence ID" value="MDZ5000256.1"/>
    <property type="molecule type" value="Genomic_DNA"/>
</dbReference>
<dbReference type="GO" id="GO:0016747">
    <property type="term" value="F:acyltransferase activity, transferring groups other than amino-acyl groups"/>
    <property type="evidence" value="ECO:0007669"/>
    <property type="project" value="InterPro"/>
</dbReference>
<dbReference type="SUPFAM" id="SSF55729">
    <property type="entry name" value="Acyl-CoA N-acyltransferases (Nat)"/>
    <property type="match status" value="1"/>
</dbReference>
<reference evidence="2" key="1">
    <citation type="submission" date="2019-11" db="EMBL/GenBank/DDBJ databases">
        <title>Characterization of Clostridium perfringens isolates from swine manure treated agricultural soils.</title>
        <authorList>
            <person name="Wushke S.T."/>
        </authorList>
    </citation>
    <scope>NUCLEOTIDE SEQUENCE</scope>
    <source>
        <strain evidence="2">X26</strain>
    </source>
</reference>
<feature type="non-terminal residue" evidence="2">
    <location>
        <position position="1"/>
    </location>
</feature>
<organism evidence="2 3">
    <name type="scientific">Clostridium perfringens</name>
    <dbReference type="NCBI Taxonomy" id="1502"/>
    <lineage>
        <taxon>Bacteria</taxon>
        <taxon>Bacillati</taxon>
        <taxon>Bacillota</taxon>
        <taxon>Clostridia</taxon>
        <taxon>Eubacteriales</taxon>
        <taxon>Clostridiaceae</taxon>
        <taxon>Clostridium</taxon>
    </lineage>
</organism>
<evidence type="ECO:0000259" key="1">
    <source>
        <dbReference type="Pfam" id="PF13673"/>
    </source>
</evidence>
<proteinExistence type="predicted"/>
<dbReference type="Proteomes" id="UP001291306">
    <property type="component" value="Unassembled WGS sequence"/>
</dbReference>
<dbReference type="InterPro" id="IPR000182">
    <property type="entry name" value="GNAT_dom"/>
</dbReference>
<evidence type="ECO:0000313" key="2">
    <source>
        <dbReference type="EMBL" id="MDZ5000256.1"/>
    </source>
</evidence>
<feature type="domain" description="N-acetyltransferase" evidence="1">
    <location>
        <begin position="3"/>
        <end position="30"/>
    </location>
</feature>
<protein>
    <submittedName>
        <fullName evidence="2">GNAT family N-acetyltransferase</fullName>
    </submittedName>
</protein>
<dbReference type="Pfam" id="PF13673">
    <property type="entry name" value="Acetyltransf_10"/>
    <property type="match status" value="1"/>
</dbReference>
<evidence type="ECO:0000313" key="3">
    <source>
        <dbReference type="Proteomes" id="UP001291306"/>
    </source>
</evidence>
<comment type="caution">
    <text evidence="2">The sequence shown here is derived from an EMBL/GenBank/DDBJ whole genome shotgun (WGS) entry which is preliminary data.</text>
</comment>
<name>A0AAW9IF69_CLOPF</name>